<dbReference type="Gene3D" id="2.60.40.60">
    <property type="entry name" value="Cadherins"/>
    <property type="match status" value="1"/>
</dbReference>
<dbReference type="RefSeq" id="WP_188466525.1">
    <property type="nucleotide sequence ID" value="NZ_BAABHU010000013.1"/>
</dbReference>
<dbReference type="SUPFAM" id="SSF49313">
    <property type="entry name" value="Cadherin-like"/>
    <property type="match status" value="1"/>
</dbReference>
<dbReference type="EMBL" id="BMEC01000013">
    <property type="protein sequence ID" value="GGC48522.1"/>
    <property type="molecule type" value="Genomic_DNA"/>
</dbReference>
<evidence type="ECO:0000313" key="2">
    <source>
        <dbReference type="EMBL" id="GGC48522.1"/>
    </source>
</evidence>
<name>A0ABQ1N1L8_9BACT</name>
<protein>
    <recommendedName>
        <fullName evidence="1">Cadherin domain-containing protein</fullName>
    </recommendedName>
</protein>
<reference evidence="3" key="1">
    <citation type="journal article" date="2019" name="Int. J. Syst. Evol. Microbiol.">
        <title>The Global Catalogue of Microorganisms (GCM) 10K type strain sequencing project: providing services to taxonomists for standard genome sequencing and annotation.</title>
        <authorList>
            <consortium name="The Broad Institute Genomics Platform"/>
            <consortium name="The Broad Institute Genome Sequencing Center for Infectious Disease"/>
            <person name="Wu L."/>
            <person name="Ma J."/>
        </authorList>
    </citation>
    <scope>NUCLEOTIDE SEQUENCE [LARGE SCALE GENOMIC DNA]</scope>
    <source>
        <strain evidence="3">CGMCC 1.10832</strain>
    </source>
</reference>
<dbReference type="CDD" id="cd11304">
    <property type="entry name" value="Cadherin_repeat"/>
    <property type="match status" value="1"/>
</dbReference>
<evidence type="ECO:0000259" key="1">
    <source>
        <dbReference type="PROSITE" id="PS50268"/>
    </source>
</evidence>
<dbReference type="InterPro" id="IPR015919">
    <property type="entry name" value="Cadherin-like_sf"/>
</dbReference>
<dbReference type="PROSITE" id="PS51257">
    <property type="entry name" value="PROKAR_LIPOPROTEIN"/>
    <property type="match status" value="1"/>
</dbReference>
<feature type="domain" description="Cadherin" evidence="1">
    <location>
        <begin position="40"/>
        <end position="139"/>
    </location>
</feature>
<dbReference type="InterPro" id="IPR002126">
    <property type="entry name" value="Cadherin-like_dom"/>
</dbReference>
<comment type="caution">
    <text evidence="2">The sequence shown here is derived from an EMBL/GenBank/DDBJ whole genome shotgun (WGS) entry which is preliminary data.</text>
</comment>
<dbReference type="Pfam" id="PF00028">
    <property type="entry name" value="Cadherin"/>
    <property type="match status" value="1"/>
</dbReference>
<dbReference type="PROSITE" id="PS50268">
    <property type="entry name" value="CADHERIN_2"/>
    <property type="match status" value="1"/>
</dbReference>
<accession>A0ABQ1N1L8</accession>
<dbReference type="SMART" id="SM00112">
    <property type="entry name" value="CA"/>
    <property type="match status" value="1"/>
</dbReference>
<evidence type="ECO:0000313" key="3">
    <source>
        <dbReference type="Proteomes" id="UP000636010"/>
    </source>
</evidence>
<sequence length="328" mass="36532">MKNFNLFVLFVFSCLTFLTSCDKDDDPGSDMEDEEKPGMEISDQQFTVAEDATDGEVIGEITVSNVDLANVAFTFISGNEENLFTLSSAGELSVASVFPFDFEDKDTYSLRISASDAIVTQEATITIDVKDIDEEGIIILKGKGVYALSDEGIIFDDGQDDTIESHYAYSFNMGIGDIIEDEYGYSFQNVELLLLAELFSPGTESFEFGTFEYVNKSTSTLEDIAGKKFFYESAIAFDGNNNGTVFETEEDIESDVLYFTQDGTIEVQDNGDNNYTFVYDLIMAEIVFDPEEEDLSKAEIIPNTEKRMRFSYTGTFIFDDDDAEPAEG</sequence>
<proteinExistence type="predicted"/>
<organism evidence="2 3">
    <name type="scientific">Marivirga lumbricoides</name>
    <dbReference type="NCBI Taxonomy" id="1046115"/>
    <lineage>
        <taxon>Bacteria</taxon>
        <taxon>Pseudomonadati</taxon>
        <taxon>Bacteroidota</taxon>
        <taxon>Cytophagia</taxon>
        <taxon>Cytophagales</taxon>
        <taxon>Marivirgaceae</taxon>
        <taxon>Marivirga</taxon>
    </lineage>
</organism>
<gene>
    <name evidence="2" type="ORF">GCM10011506_37720</name>
</gene>
<dbReference type="Proteomes" id="UP000636010">
    <property type="component" value="Unassembled WGS sequence"/>
</dbReference>
<keyword evidence="3" id="KW-1185">Reference proteome</keyword>